<dbReference type="InterPro" id="IPR007345">
    <property type="entry name" value="Polysacch_pyruvyl_Trfase"/>
</dbReference>
<protein>
    <submittedName>
        <fullName evidence="2">Polysaccharide pyruvyl transferase family protein</fullName>
    </submittedName>
</protein>
<dbReference type="Pfam" id="PF04230">
    <property type="entry name" value="PS_pyruv_trans"/>
    <property type="match status" value="1"/>
</dbReference>
<keyword evidence="2" id="KW-0808">Transferase</keyword>
<dbReference type="Proteomes" id="UP000438288">
    <property type="component" value="Unassembled WGS sequence"/>
</dbReference>
<organism evidence="2 3">
    <name type="scientific">Bacteroides xylanisolvens</name>
    <dbReference type="NCBI Taxonomy" id="371601"/>
    <lineage>
        <taxon>Bacteria</taxon>
        <taxon>Pseudomonadati</taxon>
        <taxon>Bacteroidota</taxon>
        <taxon>Bacteroidia</taxon>
        <taxon>Bacteroidales</taxon>
        <taxon>Bacteroidaceae</taxon>
        <taxon>Bacteroides</taxon>
    </lineage>
</organism>
<accession>A0A6I0WHZ4</accession>
<name>A0A6I0WHZ4_9BACE</name>
<dbReference type="AlphaFoldDB" id="A0A6I0WHZ4"/>
<evidence type="ECO:0000313" key="3">
    <source>
        <dbReference type="Proteomes" id="UP000438288"/>
    </source>
</evidence>
<sequence>MSSNKVLLTTVFSGYNYGSSLQALAGKTILKELGYDCQLVAMKSLVKGRDIRLKKLLTILVRSLMLRGKNGSKSLSIYQNSYNKTMIGDSASLFIRFSDEYLQPNYLSWDGMKKAAKEAVACFAGSDQIWNSSTMYVDPMYYLRFAPAEKRVALAPSFGRDFVADYNKEKIGKWISEFAYLSVREDSGVKLIKEMTGREAIQLVDPTLMVDGETWKNILGIDDKESNYILAYFLDKPSELARKAITELRAALKYEVIAIPYQFDDMSYCDKMVSSGTIEFLDLINNAKCVLTDSFHGTAFSINLHTPFYVFSRAYGTAHSQNSRVESILKKVKMQARFEPKDVLVQYDQIDFAYSESVLIEERKNAREYISNALKTIE</sequence>
<feature type="domain" description="Polysaccharide pyruvyl transferase" evidence="1">
    <location>
        <begin position="16"/>
        <end position="313"/>
    </location>
</feature>
<dbReference type="EMBL" id="WDCP01000021">
    <property type="protein sequence ID" value="KAB6339335.1"/>
    <property type="molecule type" value="Genomic_DNA"/>
</dbReference>
<proteinExistence type="predicted"/>
<reference evidence="2 3" key="1">
    <citation type="journal article" date="2019" name="Nat. Med.">
        <title>A library of human gut bacterial isolates paired with longitudinal multiomics data enables mechanistic microbiome research.</title>
        <authorList>
            <person name="Poyet M."/>
            <person name="Groussin M."/>
            <person name="Gibbons S.M."/>
            <person name="Avila-Pacheco J."/>
            <person name="Jiang X."/>
            <person name="Kearney S.M."/>
            <person name="Perrotta A.R."/>
            <person name="Berdy B."/>
            <person name="Zhao S."/>
            <person name="Lieberman T.D."/>
            <person name="Swanson P.K."/>
            <person name="Smith M."/>
            <person name="Roesemann S."/>
            <person name="Alexander J.E."/>
            <person name="Rich S.A."/>
            <person name="Livny J."/>
            <person name="Vlamakis H."/>
            <person name="Clish C."/>
            <person name="Bullock K."/>
            <person name="Deik A."/>
            <person name="Scott J."/>
            <person name="Pierce K.A."/>
            <person name="Xavier R.J."/>
            <person name="Alm E.J."/>
        </authorList>
    </citation>
    <scope>NUCLEOTIDE SEQUENCE [LARGE SCALE GENOMIC DNA]</scope>
    <source>
        <strain evidence="2 3">BIOML-A16</strain>
    </source>
</reference>
<evidence type="ECO:0000313" key="2">
    <source>
        <dbReference type="EMBL" id="KAB6339335.1"/>
    </source>
</evidence>
<comment type="caution">
    <text evidence="2">The sequence shown here is derived from an EMBL/GenBank/DDBJ whole genome shotgun (WGS) entry which is preliminary data.</text>
</comment>
<dbReference type="GO" id="GO:0016740">
    <property type="term" value="F:transferase activity"/>
    <property type="evidence" value="ECO:0007669"/>
    <property type="project" value="UniProtKB-KW"/>
</dbReference>
<dbReference type="RefSeq" id="WP_004312744.1">
    <property type="nucleotide sequence ID" value="NZ_CABKPA010000035.1"/>
</dbReference>
<gene>
    <name evidence="2" type="ORF">GAZ43_11360</name>
</gene>
<evidence type="ECO:0000259" key="1">
    <source>
        <dbReference type="Pfam" id="PF04230"/>
    </source>
</evidence>